<reference evidence="1 2" key="1">
    <citation type="journal article" date="2019" name="Sci. Rep.">
        <title>A high-quality genome of Eragrostis curvula grass provides insights into Poaceae evolution and supports new strategies to enhance forage quality.</title>
        <authorList>
            <person name="Carballo J."/>
            <person name="Santos B.A.C.M."/>
            <person name="Zappacosta D."/>
            <person name="Garbus I."/>
            <person name="Selva J.P."/>
            <person name="Gallo C.A."/>
            <person name="Diaz A."/>
            <person name="Albertini E."/>
            <person name="Caccamo M."/>
            <person name="Echenique V."/>
        </authorList>
    </citation>
    <scope>NUCLEOTIDE SEQUENCE [LARGE SCALE GENOMIC DNA]</scope>
    <source>
        <strain evidence="2">cv. Victoria</strain>
        <tissue evidence="1">Leaf</tissue>
    </source>
</reference>
<comment type="caution">
    <text evidence="1">The sequence shown here is derived from an EMBL/GenBank/DDBJ whole genome shotgun (WGS) entry which is preliminary data.</text>
</comment>
<name>A0A5J9VYX4_9POAL</name>
<dbReference type="Proteomes" id="UP000324897">
    <property type="component" value="Chromosome 4"/>
</dbReference>
<evidence type="ECO:0000313" key="2">
    <source>
        <dbReference type="Proteomes" id="UP000324897"/>
    </source>
</evidence>
<keyword evidence="2" id="KW-1185">Reference proteome</keyword>
<accession>A0A5J9VYX4</accession>
<sequence length="52" mass="5725">MIDELKLSSLTERYLHPPVAFELIIVRFGASSQYDLKKNTNLGVSIGADESG</sequence>
<dbReference type="AlphaFoldDB" id="A0A5J9VYX4"/>
<gene>
    <name evidence="1" type="ORF">EJB05_14306</name>
</gene>
<evidence type="ECO:0000313" key="1">
    <source>
        <dbReference type="EMBL" id="TVU40827.1"/>
    </source>
</evidence>
<protein>
    <submittedName>
        <fullName evidence="1">Uncharacterized protein</fullName>
    </submittedName>
</protein>
<dbReference type="EMBL" id="RWGY01000007">
    <property type="protein sequence ID" value="TVU40827.1"/>
    <property type="molecule type" value="Genomic_DNA"/>
</dbReference>
<organism evidence="1 2">
    <name type="scientific">Eragrostis curvula</name>
    <name type="common">weeping love grass</name>
    <dbReference type="NCBI Taxonomy" id="38414"/>
    <lineage>
        <taxon>Eukaryota</taxon>
        <taxon>Viridiplantae</taxon>
        <taxon>Streptophyta</taxon>
        <taxon>Embryophyta</taxon>
        <taxon>Tracheophyta</taxon>
        <taxon>Spermatophyta</taxon>
        <taxon>Magnoliopsida</taxon>
        <taxon>Liliopsida</taxon>
        <taxon>Poales</taxon>
        <taxon>Poaceae</taxon>
        <taxon>PACMAD clade</taxon>
        <taxon>Chloridoideae</taxon>
        <taxon>Eragrostideae</taxon>
        <taxon>Eragrostidinae</taxon>
        <taxon>Eragrostis</taxon>
    </lineage>
</organism>
<proteinExistence type="predicted"/>
<dbReference type="Gramene" id="TVU40827">
    <property type="protein sequence ID" value="TVU40827"/>
    <property type="gene ID" value="EJB05_14306"/>
</dbReference>